<dbReference type="InterPro" id="IPR001382">
    <property type="entry name" value="Glyco_hydro_47"/>
</dbReference>
<accession>A0A6A6ZF20</accession>
<dbReference type="SUPFAM" id="SSF48225">
    <property type="entry name" value="Seven-hairpin glycosidases"/>
    <property type="match status" value="1"/>
</dbReference>
<evidence type="ECO:0000256" key="9">
    <source>
        <dbReference type="RuleBase" id="RU361193"/>
    </source>
</evidence>
<name>A0A6A6ZF20_9PLEO</name>
<dbReference type="GO" id="GO:0005783">
    <property type="term" value="C:endoplasmic reticulum"/>
    <property type="evidence" value="ECO:0007669"/>
    <property type="project" value="TreeGrafter"/>
</dbReference>
<feature type="binding site" evidence="7">
    <location>
        <position position="580"/>
    </location>
    <ligand>
        <name>Ca(2+)</name>
        <dbReference type="ChEBI" id="CHEBI:29108"/>
    </ligand>
</feature>
<evidence type="ECO:0000256" key="2">
    <source>
        <dbReference type="ARBA" id="ARBA00004922"/>
    </source>
</evidence>
<evidence type="ECO:0000256" key="10">
    <source>
        <dbReference type="SAM" id="SignalP"/>
    </source>
</evidence>
<evidence type="ECO:0000313" key="11">
    <source>
        <dbReference type="EMBL" id="KAF2819458.1"/>
    </source>
</evidence>
<dbReference type="FunFam" id="1.50.10.10:FF:000037">
    <property type="entry name" value="alpha-1,2-Mannosidase"/>
    <property type="match status" value="1"/>
</dbReference>
<feature type="disulfide bond" evidence="8">
    <location>
        <begin position="384"/>
        <end position="413"/>
    </location>
</feature>
<dbReference type="PRINTS" id="PR00747">
    <property type="entry name" value="GLYHDRLASE47"/>
</dbReference>
<comment type="similarity">
    <text evidence="3 9">Belongs to the glycosyl hydrolase 47 family.</text>
</comment>
<dbReference type="GO" id="GO:0036503">
    <property type="term" value="P:ERAD pathway"/>
    <property type="evidence" value="ECO:0007669"/>
    <property type="project" value="UniProtKB-ARBA"/>
</dbReference>
<gene>
    <name evidence="11" type="ORF">CC86DRAFT_450127</name>
</gene>
<feature type="active site" evidence="6">
    <location>
        <position position="312"/>
    </location>
</feature>
<feature type="active site" description="Proton donor" evidence="6">
    <location>
        <position position="175"/>
    </location>
</feature>
<dbReference type="InterPro" id="IPR012341">
    <property type="entry name" value="6hp_glycosidase-like_sf"/>
</dbReference>
<evidence type="ECO:0000256" key="5">
    <source>
        <dbReference type="ARBA" id="ARBA00023157"/>
    </source>
</evidence>
<dbReference type="OrthoDB" id="8118055at2759"/>
<dbReference type="Pfam" id="PF01532">
    <property type="entry name" value="Glyco_hydro_47"/>
    <property type="match status" value="1"/>
</dbReference>
<evidence type="ECO:0000313" key="12">
    <source>
        <dbReference type="Proteomes" id="UP000799424"/>
    </source>
</evidence>
<sequence length="589" mass="66636">MGPSLRRVLVLCVSATFIFLAIRQLRPRNELPSPTYTSSLKIVDPFKWKDVPLRYPVSSTTPLPTGKPIPIPKIQHSFGAETTHNKEQRLQRQSAVKEAFLHTWNGYKKQAWLQDEVTPVTGGYKNGFGQRGATLVDTLDTLIIMGLDDEFEQAVRATKRIDFTTSAVYRMNVFETTIRFLGGLLSAYDLSHGKHRSLLVQATKLGDMLYAAFDTSNRMPISRWDWENAALNGYQQADMQSLGAELGSLTLEFTRLSQLTGNDKYFDAVQRITDLLYANQNQTAIPGLFPVLVSPLREEFDGETFTFGGMSDSLYEYFPKQYLLLGGLSDQYRRLYEGAIEPAKKHLFFRPMIPNQDILISGTVRTTRSLNTIILDPEGQHLTCFAGGMVALGAKIFNRTEDLDIARKLVDGCIWAYDSMPTGVMPETFKTIPCHSEMDCAWSTDRWHKLVEKAFSRDFPDGTDVREIVSAKGLQPGITSINDPRFLLRPEAIESVFVLYRITGDPALQDAAWRMFEAINNATFAEYAHSAIADVTIEKGKVTEKLDQCESFWMAETLKYFYLIFSDPHLVSLDDYVFNTEAHPLRRPQ</sequence>
<keyword evidence="9 11" id="KW-0326">Glycosidase</keyword>
<keyword evidence="7" id="KW-0106">Calcium</keyword>
<feature type="active site" description="Proton donor" evidence="6">
    <location>
        <position position="427"/>
    </location>
</feature>
<dbReference type="AlphaFoldDB" id="A0A6A6ZF20"/>
<evidence type="ECO:0000256" key="3">
    <source>
        <dbReference type="ARBA" id="ARBA00007658"/>
    </source>
</evidence>
<dbReference type="InterPro" id="IPR036026">
    <property type="entry name" value="Seven-hairpin_glycosidases"/>
</dbReference>
<comment type="cofactor">
    <cofactor evidence="1 7">
        <name>Ca(2+)</name>
        <dbReference type="ChEBI" id="CHEBI:29108"/>
    </cofactor>
</comment>
<keyword evidence="10" id="KW-0732">Signal</keyword>
<comment type="pathway">
    <text evidence="2">Protein modification; protein glycosylation.</text>
</comment>
<organism evidence="11 12">
    <name type="scientific">Ophiobolus disseminans</name>
    <dbReference type="NCBI Taxonomy" id="1469910"/>
    <lineage>
        <taxon>Eukaryota</taxon>
        <taxon>Fungi</taxon>
        <taxon>Dikarya</taxon>
        <taxon>Ascomycota</taxon>
        <taxon>Pezizomycotina</taxon>
        <taxon>Dothideomycetes</taxon>
        <taxon>Pleosporomycetidae</taxon>
        <taxon>Pleosporales</taxon>
        <taxon>Pleosporineae</taxon>
        <taxon>Phaeosphaeriaceae</taxon>
        <taxon>Ophiobolus</taxon>
    </lineage>
</organism>
<dbReference type="UniPathway" id="UPA00378"/>
<keyword evidence="5 8" id="KW-1015">Disulfide bond</keyword>
<dbReference type="GO" id="GO:0016020">
    <property type="term" value="C:membrane"/>
    <property type="evidence" value="ECO:0007669"/>
    <property type="project" value="InterPro"/>
</dbReference>
<evidence type="ECO:0000256" key="7">
    <source>
        <dbReference type="PIRSR" id="PIRSR601382-2"/>
    </source>
</evidence>
<protein>
    <recommendedName>
        <fullName evidence="9">alpha-1,2-Mannosidase</fullName>
        <ecNumber evidence="9">3.2.1.-</ecNumber>
    </recommendedName>
</protein>
<dbReference type="PANTHER" id="PTHR11742">
    <property type="entry name" value="MANNOSYL-OLIGOSACCHARIDE ALPHA-1,2-MANNOSIDASE-RELATED"/>
    <property type="match status" value="1"/>
</dbReference>
<feature type="active site" evidence="6">
    <location>
        <position position="491"/>
    </location>
</feature>
<dbReference type="InterPro" id="IPR050749">
    <property type="entry name" value="Glycosyl_Hydrolase_47"/>
</dbReference>
<evidence type="ECO:0000256" key="6">
    <source>
        <dbReference type="PIRSR" id="PIRSR601382-1"/>
    </source>
</evidence>
<keyword evidence="4 9" id="KW-0378">Hydrolase</keyword>
<feature type="chain" id="PRO_5025679172" description="alpha-1,2-Mannosidase" evidence="10">
    <location>
        <begin position="24"/>
        <end position="589"/>
    </location>
</feature>
<dbReference type="PANTHER" id="PTHR11742:SF49">
    <property type="entry name" value="ALPHA-1,2-MANNOSIDASE"/>
    <property type="match status" value="1"/>
</dbReference>
<keyword evidence="12" id="KW-1185">Reference proteome</keyword>
<reference evidence="11" key="1">
    <citation type="journal article" date="2020" name="Stud. Mycol.">
        <title>101 Dothideomycetes genomes: a test case for predicting lifestyles and emergence of pathogens.</title>
        <authorList>
            <person name="Haridas S."/>
            <person name="Albert R."/>
            <person name="Binder M."/>
            <person name="Bloem J."/>
            <person name="Labutti K."/>
            <person name="Salamov A."/>
            <person name="Andreopoulos B."/>
            <person name="Baker S."/>
            <person name="Barry K."/>
            <person name="Bills G."/>
            <person name="Bluhm B."/>
            <person name="Cannon C."/>
            <person name="Castanera R."/>
            <person name="Culley D."/>
            <person name="Daum C."/>
            <person name="Ezra D."/>
            <person name="Gonzalez J."/>
            <person name="Henrissat B."/>
            <person name="Kuo A."/>
            <person name="Liang C."/>
            <person name="Lipzen A."/>
            <person name="Lutzoni F."/>
            <person name="Magnuson J."/>
            <person name="Mondo S."/>
            <person name="Nolan M."/>
            <person name="Ohm R."/>
            <person name="Pangilinan J."/>
            <person name="Park H.-J."/>
            <person name="Ramirez L."/>
            <person name="Alfaro M."/>
            <person name="Sun H."/>
            <person name="Tritt A."/>
            <person name="Yoshinaga Y."/>
            <person name="Zwiers L.-H."/>
            <person name="Turgeon B."/>
            <person name="Goodwin S."/>
            <person name="Spatafora J."/>
            <person name="Crous P."/>
            <person name="Grigoriev I."/>
        </authorList>
    </citation>
    <scope>NUCLEOTIDE SEQUENCE</scope>
    <source>
        <strain evidence="11">CBS 113818</strain>
    </source>
</reference>
<dbReference type="EMBL" id="MU006245">
    <property type="protein sequence ID" value="KAF2819458.1"/>
    <property type="molecule type" value="Genomic_DNA"/>
</dbReference>
<proteinExistence type="inferred from homology"/>
<evidence type="ECO:0000256" key="4">
    <source>
        <dbReference type="ARBA" id="ARBA00022801"/>
    </source>
</evidence>
<dbReference type="EC" id="3.2.1.-" evidence="9"/>
<evidence type="ECO:0000256" key="1">
    <source>
        <dbReference type="ARBA" id="ARBA00001913"/>
    </source>
</evidence>
<dbReference type="Proteomes" id="UP000799424">
    <property type="component" value="Unassembled WGS sequence"/>
</dbReference>
<dbReference type="GO" id="GO:0005975">
    <property type="term" value="P:carbohydrate metabolic process"/>
    <property type="evidence" value="ECO:0007669"/>
    <property type="project" value="InterPro"/>
</dbReference>
<evidence type="ECO:0000256" key="8">
    <source>
        <dbReference type="PIRSR" id="PIRSR601382-3"/>
    </source>
</evidence>
<dbReference type="GO" id="GO:0005509">
    <property type="term" value="F:calcium ion binding"/>
    <property type="evidence" value="ECO:0007669"/>
    <property type="project" value="InterPro"/>
</dbReference>
<feature type="signal peptide" evidence="10">
    <location>
        <begin position="1"/>
        <end position="23"/>
    </location>
</feature>
<keyword evidence="7" id="KW-0479">Metal-binding</keyword>
<dbReference type="GO" id="GO:0004571">
    <property type="term" value="F:mannosyl-oligosaccharide 1,2-alpha-mannosidase activity"/>
    <property type="evidence" value="ECO:0007669"/>
    <property type="project" value="InterPro"/>
</dbReference>
<dbReference type="Gene3D" id="1.50.10.10">
    <property type="match status" value="1"/>
</dbReference>